<comment type="caution">
    <text evidence="2">The sequence shown here is derived from an EMBL/GenBank/DDBJ whole genome shotgun (WGS) entry which is preliminary data.</text>
</comment>
<dbReference type="Proteomes" id="UP001501218">
    <property type="component" value="Unassembled WGS sequence"/>
</dbReference>
<protein>
    <submittedName>
        <fullName evidence="2">Lipoprotein</fullName>
    </submittedName>
</protein>
<dbReference type="InterPro" id="IPR011047">
    <property type="entry name" value="Quinoprotein_ADH-like_sf"/>
</dbReference>
<reference evidence="2 3" key="1">
    <citation type="journal article" date="2019" name="Int. J. Syst. Evol. Microbiol.">
        <title>The Global Catalogue of Microorganisms (GCM) 10K type strain sequencing project: providing services to taxonomists for standard genome sequencing and annotation.</title>
        <authorList>
            <consortium name="The Broad Institute Genomics Platform"/>
            <consortium name="The Broad Institute Genome Sequencing Center for Infectious Disease"/>
            <person name="Wu L."/>
            <person name="Ma J."/>
        </authorList>
    </citation>
    <scope>NUCLEOTIDE SEQUENCE [LARGE SCALE GENOMIC DNA]</scope>
    <source>
        <strain evidence="2 3">JCM 16221</strain>
    </source>
</reference>
<keyword evidence="3" id="KW-1185">Reference proteome</keyword>
<gene>
    <name evidence="2" type="ORF">GCM10009854_48080</name>
</gene>
<dbReference type="Gene3D" id="2.130.10.10">
    <property type="entry name" value="YVTN repeat-like/Quinoprotein amine dehydrogenase"/>
    <property type="match status" value="1"/>
</dbReference>
<proteinExistence type="predicted"/>
<sequence>MKHRSLKALPLGLVALAASACSQPPQAPQAPPPAPHGYVEGAEETAEVQSRLVVADDGGAVRMLDLLTEEVRALEPVPGIRDVTTDGRFAYLSGADSVRIVDSGAWTVDHGDHAHHYRAETRELGELPIATPVHAHSDKAVVALSGSDGETALLDKEALDDGQIERTGRVRVMPGTAAVPYEQRVLAVDHGVVRVLDRDGTETARITEPCNEPAGTAVTRRGVVFGCTDGALLVSADDGQFHGEKIAYPAGGQPRATEFHQRPGSDTLAALAGTDGAWLLDLSERSFRHVPTGPVAAVNAVGAGGSLLAVGTDGIVRAYREDGTEIARNQVIAPGGPPPSIRIDTSRAYVNDVTAGTVHEIDYNDGLRIARSFRLGGRASHVVETGR</sequence>
<dbReference type="PROSITE" id="PS51257">
    <property type="entry name" value="PROKAR_LIPOPROTEIN"/>
    <property type="match status" value="1"/>
</dbReference>
<keyword evidence="1" id="KW-0732">Signal</keyword>
<evidence type="ECO:0000313" key="2">
    <source>
        <dbReference type="EMBL" id="GAA2362806.1"/>
    </source>
</evidence>
<feature type="chain" id="PRO_5046412494" evidence="1">
    <location>
        <begin position="21"/>
        <end position="387"/>
    </location>
</feature>
<evidence type="ECO:0000256" key="1">
    <source>
        <dbReference type="SAM" id="SignalP"/>
    </source>
</evidence>
<dbReference type="InterPro" id="IPR015943">
    <property type="entry name" value="WD40/YVTN_repeat-like_dom_sf"/>
</dbReference>
<feature type="signal peptide" evidence="1">
    <location>
        <begin position="1"/>
        <end position="20"/>
    </location>
</feature>
<dbReference type="EMBL" id="BAAARA010000024">
    <property type="protein sequence ID" value="GAA2362806.1"/>
    <property type="molecule type" value="Genomic_DNA"/>
</dbReference>
<evidence type="ECO:0000313" key="3">
    <source>
        <dbReference type="Proteomes" id="UP001501218"/>
    </source>
</evidence>
<accession>A0ABN3GWB8</accession>
<organism evidence="2 3">
    <name type="scientific">Saccharopolyspora halophila</name>
    <dbReference type="NCBI Taxonomy" id="405551"/>
    <lineage>
        <taxon>Bacteria</taxon>
        <taxon>Bacillati</taxon>
        <taxon>Actinomycetota</taxon>
        <taxon>Actinomycetes</taxon>
        <taxon>Pseudonocardiales</taxon>
        <taxon>Pseudonocardiaceae</taxon>
        <taxon>Saccharopolyspora</taxon>
    </lineage>
</organism>
<name>A0ABN3GWB8_9PSEU</name>
<keyword evidence="2" id="KW-0449">Lipoprotein</keyword>
<dbReference type="SUPFAM" id="SSF50998">
    <property type="entry name" value="Quinoprotein alcohol dehydrogenase-like"/>
    <property type="match status" value="1"/>
</dbReference>